<organism evidence="2 3">
    <name type="scientific">Mucuna pruriens</name>
    <name type="common">Velvet bean</name>
    <name type="synonym">Dolichos pruriens</name>
    <dbReference type="NCBI Taxonomy" id="157652"/>
    <lineage>
        <taxon>Eukaryota</taxon>
        <taxon>Viridiplantae</taxon>
        <taxon>Streptophyta</taxon>
        <taxon>Embryophyta</taxon>
        <taxon>Tracheophyta</taxon>
        <taxon>Spermatophyta</taxon>
        <taxon>Magnoliopsida</taxon>
        <taxon>eudicotyledons</taxon>
        <taxon>Gunneridae</taxon>
        <taxon>Pentapetalae</taxon>
        <taxon>rosids</taxon>
        <taxon>fabids</taxon>
        <taxon>Fabales</taxon>
        <taxon>Fabaceae</taxon>
        <taxon>Papilionoideae</taxon>
        <taxon>50 kb inversion clade</taxon>
        <taxon>NPAAA clade</taxon>
        <taxon>indigoferoid/millettioid clade</taxon>
        <taxon>Phaseoleae</taxon>
        <taxon>Mucuna</taxon>
    </lineage>
</organism>
<dbReference type="Proteomes" id="UP000257109">
    <property type="component" value="Unassembled WGS sequence"/>
</dbReference>
<dbReference type="InterPro" id="IPR031421">
    <property type="entry name" value="DUF4666"/>
</dbReference>
<feature type="region of interest" description="Disordered" evidence="1">
    <location>
        <begin position="30"/>
        <end position="83"/>
    </location>
</feature>
<dbReference type="PANTHER" id="PTHR33730:SF35">
    <property type="entry name" value="MAPK KINASE SUBSTRATE PROTEIN"/>
    <property type="match status" value="1"/>
</dbReference>
<feature type="compositionally biased region" description="Polar residues" evidence="1">
    <location>
        <begin position="30"/>
        <end position="41"/>
    </location>
</feature>
<name>A0A371FZK3_MUCPR</name>
<evidence type="ECO:0000313" key="3">
    <source>
        <dbReference type="Proteomes" id="UP000257109"/>
    </source>
</evidence>
<evidence type="ECO:0000256" key="1">
    <source>
        <dbReference type="SAM" id="MobiDB-lite"/>
    </source>
</evidence>
<sequence length="133" mass="14826">MTELQRSVTSFRRQGSSGLVWDDKFIAGLQNQETKPNQNEQGSDEVRGQRQMHTVGSSATLERSRSTGARPYRTVNVVSPSIDPPSPKLPTCAFCALFQKPRPANPKSKRHIVIILFARLGVWSFGADEVKQE</sequence>
<feature type="compositionally biased region" description="Polar residues" evidence="1">
    <location>
        <begin position="51"/>
        <end position="61"/>
    </location>
</feature>
<feature type="non-terminal residue" evidence="2">
    <location>
        <position position="1"/>
    </location>
</feature>
<keyword evidence="2" id="KW-0808">Transferase</keyword>
<dbReference type="EMBL" id="QJKJ01007272">
    <property type="protein sequence ID" value="RDX83710.1"/>
    <property type="molecule type" value="Genomic_DNA"/>
</dbReference>
<keyword evidence="3" id="KW-1185">Reference proteome</keyword>
<comment type="caution">
    <text evidence="2">The sequence shown here is derived from an EMBL/GenBank/DDBJ whole genome shotgun (WGS) entry which is preliminary data.</text>
</comment>
<dbReference type="Pfam" id="PF15697">
    <property type="entry name" value="DUF4666"/>
    <property type="match status" value="1"/>
</dbReference>
<gene>
    <name evidence="2" type="ORF">CR513_35343</name>
</gene>
<dbReference type="STRING" id="157652.A0A371FZK3"/>
<evidence type="ECO:0000313" key="2">
    <source>
        <dbReference type="EMBL" id="RDX83710.1"/>
    </source>
</evidence>
<accession>A0A371FZK3</accession>
<reference evidence="2" key="1">
    <citation type="submission" date="2018-05" db="EMBL/GenBank/DDBJ databases">
        <title>Draft genome of Mucuna pruriens seed.</title>
        <authorList>
            <person name="Nnadi N.E."/>
            <person name="Vos R."/>
            <person name="Hasami M.H."/>
            <person name="Devisetty U.K."/>
            <person name="Aguiy J.C."/>
        </authorList>
    </citation>
    <scope>NUCLEOTIDE SEQUENCE [LARGE SCALE GENOMIC DNA]</scope>
    <source>
        <strain evidence="2">JCA_2017</strain>
    </source>
</reference>
<proteinExistence type="predicted"/>
<dbReference type="AlphaFoldDB" id="A0A371FZK3"/>
<dbReference type="PANTHER" id="PTHR33730">
    <property type="entry name" value="OS05G0542732 PROTEIN-RELATED"/>
    <property type="match status" value="1"/>
</dbReference>
<keyword evidence="2" id="KW-0418">Kinase</keyword>
<dbReference type="OrthoDB" id="1652626at2759"/>
<protein>
    <submittedName>
        <fullName evidence="2">MAPK kinase substrate protein</fullName>
    </submittedName>
</protein>
<dbReference type="GO" id="GO:0016301">
    <property type="term" value="F:kinase activity"/>
    <property type="evidence" value="ECO:0007669"/>
    <property type="project" value="UniProtKB-KW"/>
</dbReference>